<dbReference type="RefSeq" id="WP_090186563.1">
    <property type="nucleotide sequence ID" value="NZ_LT629705.1"/>
</dbReference>
<feature type="transmembrane region" description="Helical" evidence="9">
    <location>
        <begin position="66"/>
        <end position="86"/>
    </location>
</feature>
<evidence type="ECO:0000256" key="6">
    <source>
        <dbReference type="ARBA" id="ARBA00022692"/>
    </source>
</evidence>
<evidence type="ECO:0000256" key="9">
    <source>
        <dbReference type="RuleBase" id="RU361157"/>
    </source>
</evidence>
<sequence>MINKAFRQLFELYSSRAVLWQLVRQHLILRYRRTALGYLWTLINPLMMMTVTAVVFSTLFKADLKTYAVFLFAGMIPWNCFSGIVTQSGAAFINNESLIKKIYLPKLIFPLSVALGVLIDSCLSFVALFLIIFAIGGHLTWALLSIPFAYILLFVFALGIALFISIATVFFRDLQHIILIAMQAWFFLTPIMYKNDALMGKVAWLVSFNPVVPFVDMFRAPLTQGVLPNSTTVMICMALAAGSLFLGFVFFLLKEKKIIFRL</sequence>
<feature type="domain" description="ABC transmembrane type-2" evidence="10">
    <location>
        <begin position="36"/>
        <end position="254"/>
    </location>
</feature>
<dbReference type="InterPro" id="IPR047817">
    <property type="entry name" value="ABC2_TM_bact-type"/>
</dbReference>
<evidence type="ECO:0000256" key="2">
    <source>
        <dbReference type="ARBA" id="ARBA00007783"/>
    </source>
</evidence>
<dbReference type="EMBL" id="LT629705">
    <property type="protein sequence ID" value="SDP35029.1"/>
    <property type="molecule type" value="Genomic_DNA"/>
</dbReference>
<dbReference type="GO" id="GO:0015920">
    <property type="term" value="P:lipopolysaccharide transport"/>
    <property type="evidence" value="ECO:0007669"/>
    <property type="project" value="TreeGrafter"/>
</dbReference>
<dbReference type="InterPro" id="IPR013525">
    <property type="entry name" value="ABC2_TM"/>
</dbReference>
<keyword evidence="6 9" id="KW-0812">Transmembrane</keyword>
<evidence type="ECO:0000259" key="10">
    <source>
        <dbReference type="PROSITE" id="PS51012"/>
    </source>
</evidence>
<evidence type="ECO:0000256" key="8">
    <source>
        <dbReference type="ARBA" id="ARBA00023136"/>
    </source>
</evidence>
<accession>A0A1H0S0E6</accession>
<evidence type="ECO:0000256" key="5">
    <source>
        <dbReference type="ARBA" id="ARBA00022519"/>
    </source>
</evidence>
<evidence type="ECO:0000256" key="3">
    <source>
        <dbReference type="ARBA" id="ARBA00022448"/>
    </source>
</evidence>
<proteinExistence type="inferred from homology"/>
<keyword evidence="3 9" id="KW-0813">Transport</keyword>
<protein>
    <recommendedName>
        <fullName evidence="9">Transport permease protein</fullName>
    </recommendedName>
</protein>
<gene>
    <name evidence="11" type="ORF">SAMN04489798_5454</name>
</gene>
<evidence type="ECO:0000256" key="7">
    <source>
        <dbReference type="ARBA" id="ARBA00022989"/>
    </source>
</evidence>
<reference evidence="11 12" key="1">
    <citation type="submission" date="2016-10" db="EMBL/GenBank/DDBJ databases">
        <authorList>
            <person name="de Groot N.N."/>
        </authorList>
    </citation>
    <scope>NUCLEOTIDE SEQUENCE [LARGE SCALE GENOMIC DNA]</scope>
    <source>
        <strain evidence="11 12">CECT 7543</strain>
    </source>
</reference>
<dbReference type="GO" id="GO:0005886">
    <property type="term" value="C:plasma membrane"/>
    <property type="evidence" value="ECO:0007669"/>
    <property type="project" value="UniProtKB-SubCell"/>
</dbReference>
<feature type="transmembrane region" description="Helical" evidence="9">
    <location>
        <begin position="232"/>
        <end position="253"/>
    </location>
</feature>
<feature type="transmembrane region" description="Helical" evidence="9">
    <location>
        <begin position="148"/>
        <end position="170"/>
    </location>
</feature>
<dbReference type="PANTHER" id="PTHR30413">
    <property type="entry name" value="INNER MEMBRANE TRANSPORT PERMEASE"/>
    <property type="match status" value="1"/>
</dbReference>
<keyword evidence="4 9" id="KW-1003">Cell membrane</keyword>
<evidence type="ECO:0000313" key="11">
    <source>
        <dbReference type="EMBL" id="SDP35029.1"/>
    </source>
</evidence>
<comment type="similarity">
    <text evidence="2 9">Belongs to the ABC-2 integral membrane protein family.</text>
</comment>
<evidence type="ECO:0000256" key="4">
    <source>
        <dbReference type="ARBA" id="ARBA00022475"/>
    </source>
</evidence>
<dbReference type="OrthoDB" id="9786910at2"/>
<dbReference type="PANTHER" id="PTHR30413:SF8">
    <property type="entry name" value="TRANSPORT PERMEASE PROTEIN"/>
    <property type="match status" value="1"/>
</dbReference>
<name>A0A1H0S0E6_9PSED</name>
<evidence type="ECO:0000313" key="12">
    <source>
        <dbReference type="Proteomes" id="UP000198827"/>
    </source>
</evidence>
<evidence type="ECO:0000256" key="1">
    <source>
        <dbReference type="ARBA" id="ARBA00004429"/>
    </source>
</evidence>
<dbReference type="Proteomes" id="UP000198827">
    <property type="component" value="Chromosome I"/>
</dbReference>
<dbReference type="Pfam" id="PF01061">
    <property type="entry name" value="ABC2_membrane"/>
    <property type="match status" value="1"/>
</dbReference>
<dbReference type="GO" id="GO:0140359">
    <property type="term" value="F:ABC-type transporter activity"/>
    <property type="evidence" value="ECO:0007669"/>
    <property type="project" value="InterPro"/>
</dbReference>
<feature type="transmembrane region" description="Helical" evidence="9">
    <location>
        <begin position="107"/>
        <end position="136"/>
    </location>
</feature>
<feature type="transmembrane region" description="Helical" evidence="9">
    <location>
        <begin position="177"/>
        <end position="193"/>
    </location>
</feature>
<keyword evidence="7 9" id="KW-1133">Transmembrane helix</keyword>
<keyword evidence="5" id="KW-0997">Cell inner membrane</keyword>
<feature type="transmembrane region" description="Helical" evidence="9">
    <location>
        <begin position="35"/>
        <end position="60"/>
    </location>
</feature>
<dbReference type="AlphaFoldDB" id="A0A1H0S0E6"/>
<keyword evidence="8 9" id="KW-0472">Membrane</keyword>
<organism evidence="11 12">
    <name type="scientific">Pseudomonas arsenicoxydans</name>
    <dbReference type="NCBI Taxonomy" id="702115"/>
    <lineage>
        <taxon>Bacteria</taxon>
        <taxon>Pseudomonadati</taxon>
        <taxon>Pseudomonadota</taxon>
        <taxon>Gammaproteobacteria</taxon>
        <taxon>Pseudomonadales</taxon>
        <taxon>Pseudomonadaceae</taxon>
        <taxon>Pseudomonas</taxon>
    </lineage>
</organism>
<comment type="subcellular location">
    <subcellularLocation>
        <location evidence="1 9">Cell inner membrane</location>
        <topology evidence="1 9">Multi-pass membrane protein</topology>
    </subcellularLocation>
</comment>
<dbReference type="PROSITE" id="PS51012">
    <property type="entry name" value="ABC_TM2"/>
    <property type="match status" value="1"/>
</dbReference>